<evidence type="ECO:0000313" key="1">
    <source>
        <dbReference type="EMBL" id="MFB6489890.1"/>
    </source>
</evidence>
<proteinExistence type="predicted"/>
<dbReference type="Proteomes" id="UP000033636">
    <property type="component" value="Unassembled WGS sequence"/>
</dbReference>
<sequence length="123" mass="13039">MLEQLAGLRSLRVLVTIESGDPKLNAGAADFLSKALKGPLELEAGDASITISFGWSLAARIAELLKASGDSVMDFEVDEGGAVIVTRRGYVITIKVEAKNNGYVSEVLGTVDVERAPFEIIDS</sequence>
<comment type="caution">
    <text evidence="1">The sequence shown here is derived from an EMBL/GenBank/DDBJ whole genome shotgun (WGS) entry which is preliminary data.</text>
</comment>
<accession>A0ACC6UYT2</accession>
<protein>
    <submittedName>
        <fullName evidence="1">Uncharacterized protein</fullName>
    </submittedName>
</protein>
<gene>
    <name evidence="1" type="ORF">TU35_001370</name>
</gene>
<organism evidence="1 2">
    <name type="scientific">Thermoproteus sp. AZ2</name>
    <dbReference type="NCBI Taxonomy" id="1609232"/>
    <lineage>
        <taxon>Archaea</taxon>
        <taxon>Thermoproteota</taxon>
        <taxon>Thermoprotei</taxon>
        <taxon>Thermoproteales</taxon>
        <taxon>Thermoproteaceae</taxon>
        <taxon>Thermoproteus</taxon>
    </lineage>
</organism>
<name>A0ACC6UYT2_9CREN</name>
<dbReference type="EMBL" id="JZWT02000003">
    <property type="protein sequence ID" value="MFB6489890.1"/>
    <property type="molecule type" value="Genomic_DNA"/>
</dbReference>
<reference evidence="1" key="1">
    <citation type="submission" date="2024-07" db="EMBL/GenBank/DDBJ databases">
        <title>Metagenome and Metagenome-Assembled Genomes of Archaea from a hot spring from the geothermal field of Los Azufres, Mexico.</title>
        <authorList>
            <person name="Marin-Paredes R."/>
            <person name="Martinez-Romero E."/>
            <person name="Servin-Garciduenas L.E."/>
        </authorList>
    </citation>
    <scope>NUCLEOTIDE SEQUENCE</scope>
</reference>
<evidence type="ECO:0000313" key="2">
    <source>
        <dbReference type="Proteomes" id="UP000033636"/>
    </source>
</evidence>